<dbReference type="GO" id="GO:0016740">
    <property type="term" value="F:transferase activity"/>
    <property type="evidence" value="ECO:0007669"/>
    <property type="project" value="UniProtKB-KW"/>
</dbReference>
<dbReference type="InterPro" id="IPR030958">
    <property type="entry name" value="P450-rel_GT_act"/>
</dbReference>
<keyword evidence="2" id="KW-0808">Transferase</keyword>
<sequence length="415" mass="44397">MADAITTELADRELGRRLHRIRGAHWYFGNHGDPYALILRGQADDPSAYEERVRDGGPLFRSHIGTWVTADPEVGAAVLGDPRFGALDRAGRRPEEYLQPSPASCLGLDRAAYLRLRRVAEPVLGAGAADEWRRLAEDLGRRLLDGRGSGFDLTADFARRLPALVLAAWLGVPDERREEWEELLREAGPLLDSLLCPQTLAATRAADSAAEGLRTLLGKVAVARSDGAGDGALGRMVAAGAAPDDAVAAAMCLVLSAAETTTTLVCDAVRLLLDRPRWWRALCDSPALAPAAVRHTLRYVPPVRLESRVAHEDVAPTGHPLPAGSHVVVLVSAARRGAAPDAGPADLTNVPTAAGAGLPDDLYFALSGEFVGRTAETALGVLAEVAPRLRREGDIVRRRRSPVLGRYARFPVAYS</sequence>
<dbReference type="InterPro" id="IPR002397">
    <property type="entry name" value="Cyt_P450_B"/>
</dbReference>
<dbReference type="GO" id="GO:0004497">
    <property type="term" value="F:monooxygenase activity"/>
    <property type="evidence" value="ECO:0007669"/>
    <property type="project" value="InterPro"/>
</dbReference>
<dbReference type="GO" id="GO:0016705">
    <property type="term" value="F:oxidoreductase activity, acting on paired donors, with incorporation or reduction of molecular oxygen"/>
    <property type="evidence" value="ECO:0007669"/>
    <property type="project" value="InterPro"/>
</dbReference>
<organism evidence="2">
    <name type="scientific">Streptomyces spiramyceticus</name>
    <dbReference type="NCBI Taxonomy" id="299717"/>
    <lineage>
        <taxon>Bacteria</taxon>
        <taxon>Bacillati</taxon>
        <taxon>Actinomycetota</taxon>
        <taxon>Actinomycetes</taxon>
        <taxon>Kitasatosporales</taxon>
        <taxon>Streptomycetaceae</taxon>
        <taxon>Streptomyces</taxon>
    </lineage>
</organism>
<dbReference type="RefSeq" id="WP_274564262.1">
    <property type="nucleotide sequence ID" value="NZ_JARBAX010000002.1"/>
</dbReference>
<dbReference type="NCBIfam" id="TIGR04515">
    <property type="entry name" value="P450_rel_GT_act"/>
    <property type="match status" value="1"/>
</dbReference>
<reference evidence="2" key="1">
    <citation type="journal article" date="2019" name="Microb. Cell Fact.">
        <title>Engineering of leucine-responsive regulatory protein improves spiramycin and bitespiramycin biosynthesis.</title>
        <authorList>
            <person name="Lu Z."/>
            <person name="Zhang X."/>
            <person name="Dai J."/>
            <person name="Wang Y."/>
            <person name="He W."/>
        </authorList>
    </citation>
    <scope>NUCLEOTIDE SEQUENCE</scope>
    <source>
        <strain evidence="2">WSJ</strain>
    </source>
</reference>
<dbReference type="PANTHER" id="PTHR46696:SF1">
    <property type="entry name" value="CYTOCHROME P450 YJIB-RELATED"/>
    <property type="match status" value="1"/>
</dbReference>
<protein>
    <submittedName>
        <fullName evidence="2">Glycosyltransferase auxiliary protein</fullName>
    </submittedName>
</protein>
<dbReference type="SUPFAM" id="SSF48264">
    <property type="entry name" value="Cytochrome P450"/>
    <property type="match status" value="1"/>
</dbReference>
<dbReference type="InterPro" id="IPR036396">
    <property type="entry name" value="Cyt_P450_sf"/>
</dbReference>
<gene>
    <name evidence="2" type="primary">bsm30</name>
</gene>
<name>A0A411PXE5_9ACTN</name>
<dbReference type="Gene3D" id="1.10.630.10">
    <property type="entry name" value="Cytochrome P450"/>
    <property type="match status" value="1"/>
</dbReference>
<evidence type="ECO:0000256" key="1">
    <source>
        <dbReference type="ARBA" id="ARBA00010617"/>
    </source>
</evidence>
<dbReference type="CDD" id="cd11036">
    <property type="entry name" value="AknT-like"/>
    <property type="match status" value="1"/>
</dbReference>
<dbReference type="PANTHER" id="PTHR46696">
    <property type="entry name" value="P450, PUTATIVE (EUROFUNG)-RELATED"/>
    <property type="match status" value="1"/>
</dbReference>
<comment type="similarity">
    <text evidence="1">Belongs to the cytochrome P450 family.</text>
</comment>
<dbReference type="AlphaFoldDB" id="A0A411PXE5"/>
<proteinExistence type="inferred from homology"/>
<evidence type="ECO:0000313" key="2">
    <source>
        <dbReference type="EMBL" id="QBG49783.1"/>
    </source>
</evidence>
<dbReference type="PRINTS" id="PR00359">
    <property type="entry name" value="BP450"/>
</dbReference>
<dbReference type="GO" id="GO:0005506">
    <property type="term" value="F:iron ion binding"/>
    <property type="evidence" value="ECO:0007669"/>
    <property type="project" value="InterPro"/>
</dbReference>
<dbReference type="GO" id="GO:0020037">
    <property type="term" value="F:heme binding"/>
    <property type="evidence" value="ECO:0007669"/>
    <property type="project" value="InterPro"/>
</dbReference>
<dbReference type="EMBL" id="MH460451">
    <property type="protein sequence ID" value="QBG49783.1"/>
    <property type="molecule type" value="Genomic_DNA"/>
</dbReference>
<accession>A0A411PXE5</accession>